<protein>
    <submittedName>
        <fullName evidence="5">LCP family protein</fullName>
    </submittedName>
</protein>
<dbReference type="NCBIfam" id="TIGR00350">
    <property type="entry name" value="lytR_cpsA_psr"/>
    <property type="match status" value="1"/>
</dbReference>
<feature type="compositionally biased region" description="Polar residues" evidence="2">
    <location>
        <begin position="44"/>
        <end position="58"/>
    </location>
</feature>
<comment type="caution">
    <text evidence="5">The sequence shown here is derived from an EMBL/GenBank/DDBJ whole genome shotgun (WGS) entry which is preliminary data.</text>
</comment>
<dbReference type="InterPro" id="IPR050922">
    <property type="entry name" value="LytR/CpsA/Psr_CW_biosynth"/>
</dbReference>
<sequence>MRSDKYKNNSENRKPKEIKKQRKSDTMSEDFLAEFHNIEEKQKNNPSNAGVNSNTDFGQSDKSKGKMKKKKSGNGNNGKKKKRIWPKVLIVLLILIGVSAAGAYYFLDTQLSKFDYVETDYEEFGIDEGVADKLDGYRNIAILGTDERQGESSETSRTDAIIIATVNEDTGDITLTSVMRDSYLLMDDRYGESFLDKATHAHAFGGPVNTCKMLNQSLDLNISEFIVMDWVSVADTVDALGGITIDVQENELADLNKWGPETASNTGREWTEITSTGEQRLDGVQAATYCRIRKTSGGDPGRTERMKKVVMAVLAEAKSHPTKITSVTDSVLPEIRTNMNTSAFTSLIPKLLDFNISKSVGYPFNYWGGIMDDGIWYAVPTTLEENNARLHEEVFGDTDYQMSNKAAEINQKIINETGITEGTDSE</sequence>
<proteinExistence type="inferred from homology"/>
<dbReference type="Gene3D" id="3.40.630.190">
    <property type="entry name" value="LCP protein"/>
    <property type="match status" value="1"/>
</dbReference>
<comment type="similarity">
    <text evidence="1">Belongs to the LytR/CpsA/Psr (LCP) family.</text>
</comment>
<evidence type="ECO:0000259" key="4">
    <source>
        <dbReference type="Pfam" id="PF03816"/>
    </source>
</evidence>
<gene>
    <name evidence="5" type="ORF">INF20_01490</name>
</gene>
<dbReference type="Pfam" id="PF03816">
    <property type="entry name" value="LytR_cpsA_psr"/>
    <property type="match status" value="1"/>
</dbReference>
<organism evidence="5 6">
    <name type="scientific">Gallibacter intestinalis</name>
    <dbReference type="NCBI Taxonomy" id="2779356"/>
    <lineage>
        <taxon>Bacteria</taxon>
        <taxon>Bacillati</taxon>
        <taxon>Bacillota</taxon>
        <taxon>Clostridia</taxon>
        <taxon>Eubacteriales</taxon>
        <taxon>Eubacteriaceae</taxon>
        <taxon>Gallibacter</taxon>
    </lineage>
</organism>
<feature type="domain" description="Cell envelope-related transcriptional attenuator" evidence="4">
    <location>
        <begin position="157"/>
        <end position="318"/>
    </location>
</feature>
<dbReference type="EMBL" id="JADCKA010000002">
    <property type="protein sequence ID" value="MBE5034949.1"/>
    <property type="molecule type" value="Genomic_DNA"/>
</dbReference>
<keyword evidence="3" id="KW-0812">Transmembrane</keyword>
<feature type="region of interest" description="Disordered" evidence="2">
    <location>
        <begin position="1"/>
        <end position="80"/>
    </location>
</feature>
<evidence type="ECO:0000313" key="5">
    <source>
        <dbReference type="EMBL" id="MBE5034949.1"/>
    </source>
</evidence>
<dbReference type="PANTHER" id="PTHR33392:SF6">
    <property type="entry name" value="POLYISOPRENYL-TEICHOIC ACID--PEPTIDOGLYCAN TEICHOIC ACID TRANSFERASE TAGU"/>
    <property type="match status" value="1"/>
</dbReference>
<evidence type="ECO:0000256" key="3">
    <source>
        <dbReference type="SAM" id="Phobius"/>
    </source>
</evidence>
<name>A0ABR9QVP9_9FIRM</name>
<keyword evidence="3" id="KW-1133">Transmembrane helix</keyword>
<evidence type="ECO:0000256" key="2">
    <source>
        <dbReference type="SAM" id="MobiDB-lite"/>
    </source>
</evidence>
<feature type="compositionally biased region" description="Basic residues" evidence="2">
    <location>
        <begin position="65"/>
        <end position="80"/>
    </location>
</feature>
<accession>A0ABR9QVP9</accession>
<evidence type="ECO:0000313" key="6">
    <source>
        <dbReference type="Proteomes" id="UP001516588"/>
    </source>
</evidence>
<keyword evidence="3" id="KW-0472">Membrane</keyword>
<dbReference type="Proteomes" id="UP001516588">
    <property type="component" value="Unassembled WGS sequence"/>
</dbReference>
<reference evidence="5 6" key="1">
    <citation type="submission" date="2020-10" db="EMBL/GenBank/DDBJ databases">
        <title>ChiBAC.</title>
        <authorList>
            <person name="Zenner C."/>
            <person name="Hitch T.C.A."/>
            <person name="Clavel T."/>
        </authorList>
    </citation>
    <scope>NUCLEOTIDE SEQUENCE [LARGE SCALE GENOMIC DNA]</scope>
    <source>
        <strain evidence="5 6">DSM 108706</strain>
    </source>
</reference>
<dbReference type="RefSeq" id="WP_226384620.1">
    <property type="nucleotide sequence ID" value="NZ_JADCKA010000002.1"/>
</dbReference>
<keyword evidence="6" id="KW-1185">Reference proteome</keyword>
<dbReference type="InterPro" id="IPR004474">
    <property type="entry name" value="LytR_CpsA_psr"/>
</dbReference>
<dbReference type="PANTHER" id="PTHR33392">
    <property type="entry name" value="POLYISOPRENYL-TEICHOIC ACID--PEPTIDOGLYCAN TEICHOIC ACID TRANSFERASE TAGU"/>
    <property type="match status" value="1"/>
</dbReference>
<evidence type="ECO:0000256" key="1">
    <source>
        <dbReference type="ARBA" id="ARBA00006068"/>
    </source>
</evidence>
<feature type="transmembrane region" description="Helical" evidence="3">
    <location>
        <begin position="88"/>
        <end position="107"/>
    </location>
</feature>
<feature type="compositionally biased region" description="Basic and acidic residues" evidence="2">
    <location>
        <begin position="1"/>
        <end position="15"/>
    </location>
</feature>